<dbReference type="SMART" id="SM00184">
    <property type="entry name" value="RING"/>
    <property type="match status" value="1"/>
</dbReference>
<evidence type="ECO:0000259" key="6">
    <source>
        <dbReference type="PROSITE" id="PS50089"/>
    </source>
</evidence>
<dbReference type="PANTHER" id="PTHR15710:SF21">
    <property type="entry name" value="E3 UBIQUITIN-PROTEIN LIGASE RNF126"/>
    <property type="match status" value="1"/>
</dbReference>
<evidence type="ECO:0000256" key="5">
    <source>
        <dbReference type="SAM" id="MobiDB-lite"/>
    </source>
</evidence>
<keyword evidence="7" id="KW-1185">Reference proteome</keyword>
<reference evidence="8" key="2">
    <citation type="submission" date="2025-08" db="UniProtKB">
        <authorList>
            <consortium name="RefSeq"/>
        </authorList>
    </citation>
    <scope>IDENTIFICATION</scope>
    <source>
        <tissue evidence="8">Tongue muscle</tissue>
    </source>
</reference>
<feature type="compositionally biased region" description="Low complexity" evidence="5">
    <location>
        <begin position="335"/>
        <end position="356"/>
    </location>
</feature>
<accession>A0ABM4I0L2</accession>
<dbReference type="Proteomes" id="UP001652640">
    <property type="component" value="Chromosome 3"/>
</dbReference>
<keyword evidence="3" id="KW-0862">Zinc</keyword>
<keyword evidence="2 4" id="KW-0863">Zinc-finger</keyword>
<dbReference type="SUPFAM" id="SSF57850">
    <property type="entry name" value="RING/U-box"/>
    <property type="match status" value="1"/>
</dbReference>
<dbReference type="PROSITE" id="PS50089">
    <property type="entry name" value="ZF_RING_2"/>
    <property type="match status" value="1"/>
</dbReference>
<organism evidence="7 8">
    <name type="scientific">Odocoileus virginianus</name>
    <name type="common">White-tailed deer</name>
    <dbReference type="NCBI Taxonomy" id="9874"/>
    <lineage>
        <taxon>Eukaryota</taxon>
        <taxon>Metazoa</taxon>
        <taxon>Chordata</taxon>
        <taxon>Craniata</taxon>
        <taxon>Vertebrata</taxon>
        <taxon>Euteleostomi</taxon>
        <taxon>Mammalia</taxon>
        <taxon>Eutheria</taxon>
        <taxon>Laurasiatheria</taxon>
        <taxon>Artiodactyla</taxon>
        <taxon>Ruminantia</taxon>
        <taxon>Pecora</taxon>
        <taxon>Cervidae</taxon>
        <taxon>Odocoileinae</taxon>
        <taxon>Odocoileus</taxon>
    </lineage>
</organism>
<evidence type="ECO:0000313" key="8">
    <source>
        <dbReference type="RefSeq" id="XP_070321351.1"/>
    </source>
</evidence>
<dbReference type="GeneID" id="110142302"/>
<evidence type="ECO:0000256" key="4">
    <source>
        <dbReference type="PROSITE-ProRule" id="PRU00175"/>
    </source>
</evidence>
<dbReference type="CDD" id="cd16801">
    <property type="entry name" value="RING-H2_RNF126"/>
    <property type="match status" value="1"/>
</dbReference>
<feature type="compositionally biased region" description="Low complexity" evidence="5">
    <location>
        <begin position="121"/>
        <end position="138"/>
    </location>
</feature>
<dbReference type="Pfam" id="PF13639">
    <property type="entry name" value="zf-RING_2"/>
    <property type="match status" value="1"/>
</dbReference>
<feature type="compositionally biased region" description="Low complexity" evidence="5">
    <location>
        <begin position="153"/>
        <end position="168"/>
    </location>
</feature>
<dbReference type="PANTHER" id="PTHR15710">
    <property type="entry name" value="E3 UBIQUITIN-PROTEIN LIGASE PRAJA"/>
    <property type="match status" value="1"/>
</dbReference>
<feature type="region of interest" description="Disordered" evidence="5">
    <location>
        <begin position="73"/>
        <end position="208"/>
    </location>
</feature>
<evidence type="ECO:0000256" key="2">
    <source>
        <dbReference type="ARBA" id="ARBA00022771"/>
    </source>
</evidence>
<dbReference type="InterPro" id="IPR001841">
    <property type="entry name" value="Znf_RING"/>
</dbReference>
<feature type="compositionally biased region" description="Polar residues" evidence="5">
    <location>
        <begin position="104"/>
        <end position="115"/>
    </location>
</feature>
<dbReference type="InterPro" id="IPR013083">
    <property type="entry name" value="Znf_RING/FYVE/PHD"/>
</dbReference>
<feature type="region of interest" description="Disordered" evidence="5">
    <location>
        <begin position="323"/>
        <end position="356"/>
    </location>
</feature>
<gene>
    <name evidence="8" type="primary">RNF126</name>
</gene>
<reference evidence="7" key="1">
    <citation type="journal article" date="2022" name="J. Hered.">
        <title>A De Novo Chromosome-Level Genome Assembly of the White-Tailed Deer, Odocoileus Virginianus.</title>
        <authorList>
            <person name="London E.W."/>
            <person name="Roca A.L."/>
            <person name="Novakofski J.E."/>
            <person name="Mateus-Pinilla N.E."/>
        </authorList>
    </citation>
    <scope>NUCLEOTIDE SEQUENCE [LARGE SCALE GENOMIC DNA]</scope>
</reference>
<name>A0ABM4I0L2_ODOVR</name>
<proteinExistence type="predicted"/>
<feature type="domain" description="RING-type" evidence="6">
    <location>
        <begin position="275"/>
        <end position="316"/>
    </location>
</feature>
<feature type="compositionally biased region" description="Low complexity" evidence="5">
    <location>
        <begin position="181"/>
        <end position="201"/>
    </location>
</feature>
<dbReference type="Gene3D" id="3.30.40.10">
    <property type="entry name" value="Zinc/RING finger domain, C3HC4 (zinc finger)"/>
    <property type="match status" value="1"/>
</dbReference>
<keyword evidence="1" id="KW-0479">Metal-binding</keyword>
<dbReference type="InterPro" id="IPR039571">
    <property type="entry name" value="RNF126_RING-H2"/>
</dbReference>
<dbReference type="RefSeq" id="XP_070321351.1">
    <property type="nucleotide sequence ID" value="XM_070465250.1"/>
</dbReference>
<evidence type="ECO:0000313" key="7">
    <source>
        <dbReference type="Proteomes" id="UP001652640"/>
    </source>
</evidence>
<evidence type="ECO:0000256" key="3">
    <source>
        <dbReference type="ARBA" id="ARBA00022833"/>
    </source>
</evidence>
<evidence type="ECO:0000256" key="1">
    <source>
        <dbReference type="ARBA" id="ARBA00022723"/>
    </source>
</evidence>
<protein>
    <submittedName>
        <fullName evidence="8">E3 ubiquitin-protein ligase RNF126 isoform X1</fullName>
    </submittedName>
</protein>
<sequence length="356" mass="37684">MRPLEEGALKTQVWTFCKCSRVWGLPETRSLWLRGQVQSLGLRPPSICRWGDGGLQLGPSFREGQARITSAQDASLGLSRSFQKRPGVQRTAQPPPQPPRTRAGSNRSRMWTSPCSRCRRATGTLLSASLTTASRSPRFPLGRRLMTAGTPRAGGSESSTPGTGTAPGSPAPASPRGGPPAGTKASPRWKGSSSSWSTASSPRPPSPTWAWAPGEGVLHSNPMDYAWGANGLDAIITQLLNQFENTGPPPADKEKIQALPTVPVTEEHVGSGLECPVCKDDYGLGERVRQLPCNHLFHDGCIVPWLEQHDSCPVCRKSLTGQNTATDPPGLAGVSFSSSSSSSSSSPGNENPASSS</sequence>